<evidence type="ECO:0000256" key="11">
    <source>
        <dbReference type="RuleBase" id="RU000416"/>
    </source>
</evidence>
<feature type="active site" evidence="9 10">
    <location>
        <position position="844"/>
    </location>
</feature>
<dbReference type="NCBIfam" id="TIGR00675">
    <property type="entry name" value="dcm"/>
    <property type="match status" value="1"/>
</dbReference>
<accession>A0A409X871</accession>
<evidence type="ECO:0000256" key="3">
    <source>
        <dbReference type="ARBA" id="ARBA00022603"/>
    </source>
</evidence>
<dbReference type="GO" id="GO:0005634">
    <property type="term" value="C:nucleus"/>
    <property type="evidence" value="ECO:0007669"/>
    <property type="project" value="UniProtKB-SubCell"/>
</dbReference>
<dbReference type="OrthoDB" id="5376140at2759"/>
<dbReference type="PIRSF" id="PIRSF037404">
    <property type="entry name" value="DNMT1"/>
    <property type="match status" value="1"/>
</dbReference>
<evidence type="ECO:0000256" key="12">
    <source>
        <dbReference type="SAM" id="MobiDB-lite"/>
    </source>
</evidence>
<evidence type="ECO:0000313" key="15">
    <source>
        <dbReference type="Proteomes" id="UP000283269"/>
    </source>
</evidence>
<evidence type="ECO:0000256" key="9">
    <source>
        <dbReference type="PIRSR" id="PIRSR037404-1"/>
    </source>
</evidence>
<feature type="region of interest" description="Disordered" evidence="12">
    <location>
        <begin position="1"/>
        <end position="56"/>
    </location>
</feature>
<dbReference type="InterPro" id="IPR043151">
    <property type="entry name" value="BAH_sf"/>
</dbReference>
<evidence type="ECO:0000259" key="13">
    <source>
        <dbReference type="PROSITE" id="PS51038"/>
    </source>
</evidence>
<evidence type="ECO:0000256" key="4">
    <source>
        <dbReference type="ARBA" id="ARBA00022679"/>
    </source>
</evidence>
<keyword evidence="4 10" id="KW-0808">Transferase</keyword>
<dbReference type="PANTHER" id="PTHR10629">
    <property type="entry name" value="CYTOSINE-SPECIFIC METHYLTRANSFERASE"/>
    <property type="match status" value="1"/>
</dbReference>
<dbReference type="GO" id="GO:0044027">
    <property type="term" value="P:negative regulation of gene expression via chromosomal CpG island methylation"/>
    <property type="evidence" value="ECO:0007669"/>
    <property type="project" value="TreeGrafter"/>
</dbReference>
<dbReference type="SMART" id="SM00439">
    <property type="entry name" value="BAH"/>
    <property type="match status" value="1"/>
</dbReference>
<keyword evidence="7" id="KW-0238">DNA-binding</keyword>
<evidence type="ECO:0000256" key="5">
    <source>
        <dbReference type="ARBA" id="ARBA00022691"/>
    </source>
</evidence>
<organism evidence="14 15">
    <name type="scientific">Psilocybe cyanescens</name>
    <dbReference type="NCBI Taxonomy" id="93625"/>
    <lineage>
        <taxon>Eukaryota</taxon>
        <taxon>Fungi</taxon>
        <taxon>Dikarya</taxon>
        <taxon>Basidiomycota</taxon>
        <taxon>Agaricomycotina</taxon>
        <taxon>Agaricomycetes</taxon>
        <taxon>Agaricomycetidae</taxon>
        <taxon>Agaricales</taxon>
        <taxon>Agaricineae</taxon>
        <taxon>Strophariaceae</taxon>
        <taxon>Psilocybe</taxon>
    </lineage>
</organism>
<dbReference type="PRINTS" id="PR00105">
    <property type="entry name" value="C5METTRFRASE"/>
</dbReference>
<sequence length="1256" mass="143578">MAPRRRPTAFEVSFPGETEDEIPSESGLSKYHHSLHLQSRSPSVASTSSLGKRKGDALDTRVDAYYKKRKNTIVENEDLIISGEDPEDEDEDKPIRELLDFSIFDPRRRNELVTLEALEQDDGIDRAFEAAGMVKPHYVSEEDEGQEEEPDEPQYVHLSAILRYTVDYTQESEQVLPFYIETQYAWYILKNPSASYKVFYEHFYSPRRVAQIVIARALNRPNEDFKSFLDRFTKQVDMFGRTYVEQHIWDYLLDINDIIRESDDAKKVMVVPFVKTILRRAPQMTETQRSPRLTRPMIKRQPKNKALLGSIDIAVLKNENQNTTCVTPRIARLAKGLFREEMIVLGPPPPLVNKAEVEAAKAKAFATLRHLIAKAKVEKKKITYRKEDRITVRHDPVLYNAINIERVDYKIGDIVLFPNPEVMADVEAKKIRPDANSRIDDFFWFAKIIYIMAEIQKVHVQWFNHGSLTILKEFAHPQELYLADLCGHESLTNIVGKVTVHFAPNAVVPKDKPEEYFCKFTHDTKTGVFSDLDIKRIELCDGQKSPDNCPVCPIQEENDLKKEARALKDEFGNLDGVAFAGISYHLEDFVLYRANEGPANIGYITHVAFPKKNIAKVTMRKVGRISDLGHVLPAGTKRDERQLFLTDETVTVDVSKDKALLQVIYVPCIESFEAPHATLEDWLELSYDNFYLLYIFPRLKVQSWDEKKKMRWQKHQVCTPCCKEFLEKRKHMYKFLNQSREKPLATLDLFGGVGGFSRGLAEGSGCLKVTHAVEIGPSAAKTFARNSPDTVIYNQCANEILRYAVKSQQRHQIEVPKQKYDDKTPVAPPPKPGDIKVITAGFPCQSHSTMNMYKTTDDLKSNLILTTLAYLDYYSPDFAYFENVPGFLRFSLKATQENEHRVSGDIDMGGVKLLLRALVDMNYQFQFGLLQAAHYGTPQRRVRFFLVAAKQGQVLPSLPQPTHDFPDSKILSIKFDDKQDAIAPIRMAHGTARNPCVTIEDAIGDLPRFDWKHPKPSSEGLNVREKRRKRAQKVPAVECDIKETFSGFRGKIGYYTSPQTRYQQRARLLETADIQHYTKCLLPKKVERVLNVPLKAGADYKSLPAFLHEWQFVDPTSSVGKLNYRPGIYGRLDKDGVFPTTVTNVDPTAKQSQVLHPWCFRMVTVRELARSQGFPDSFVFETLGKLNVVTIHRQIGNAVPLPLAHALGRELRESLYNLWNTKRENAIVIEDNDLAQGVAQQHLVNETEDDSDMYTD</sequence>
<dbReference type="Pfam" id="PF00145">
    <property type="entry name" value="DNA_methylase"/>
    <property type="match status" value="1"/>
</dbReference>
<dbReference type="InterPro" id="IPR029063">
    <property type="entry name" value="SAM-dependent_MTases_sf"/>
</dbReference>
<dbReference type="Pfam" id="PF12047">
    <property type="entry name" value="DNMT1-RFD"/>
    <property type="match status" value="1"/>
</dbReference>
<dbReference type="Gene3D" id="3.40.50.150">
    <property type="entry name" value="Vaccinia Virus protein VP39"/>
    <property type="match status" value="1"/>
</dbReference>
<name>A0A409X871_PSICY</name>
<evidence type="ECO:0000256" key="6">
    <source>
        <dbReference type="ARBA" id="ARBA00022737"/>
    </source>
</evidence>
<dbReference type="InterPro" id="IPR001025">
    <property type="entry name" value="BAH_dom"/>
</dbReference>
<dbReference type="PANTHER" id="PTHR10629:SF52">
    <property type="entry name" value="DNA (CYTOSINE-5)-METHYLTRANSFERASE 1"/>
    <property type="match status" value="1"/>
</dbReference>
<feature type="compositionally biased region" description="Polar residues" evidence="12">
    <location>
        <begin position="36"/>
        <end position="50"/>
    </location>
</feature>
<dbReference type="EMBL" id="NHYD01002408">
    <property type="protein sequence ID" value="PPQ86962.1"/>
    <property type="molecule type" value="Genomic_DNA"/>
</dbReference>
<dbReference type="Proteomes" id="UP000283269">
    <property type="component" value="Unassembled WGS sequence"/>
</dbReference>
<keyword evidence="5 10" id="KW-0949">S-adenosyl-L-methionine</keyword>
<dbReference type="PROSITE" id="PS51679">
    <property type="entry name" value="SAM_MT_C5"/>
    <property type="match status" value="1"/>
</dbReference>
<keyword evidence="8" id="KW-0539">Nucleus</keyword>
<dbReference type="PROSITE" id="PS51038">
    <property type="entry name" value="BAH"/>
    <property type="match status" value="1"/>
</dbReference>
<dbReference type="InterPro" id="IPR001525">
    <property type="entry name" value="C5_MeTfrase"/>
</dbReference>
<protein>
    <recommendedName>
        <fullName evidence="2">DNA (cytosine-5-)-methyltransferase</fullName>
        <ecNumber evidence="2">2.1.1.37</ecNumber>
    </recommendedName>
</protein>
<keyword evidence="15" id="KW-1185">Reference proteome</keyword>
<dbReference type="Gene3D" id="3.90.120.10">
    <property type="entry name" value="DNA Methylase, subunit A, domain 2"/>
    <property type="match status" value="1"/>
</dbReference>
<dbReference type="Gene3D" id="2.30.30.490">
    <property type="match status" value="2"/>
</dbReference>
<dbReference type="GO" id="GO:0032259">
    <property type="term" value="P:methylation"/>
    <property type="evidence" value="ECO:0007669"/>
    <property type="project" value="UniProtKB-KW"/>
</dbReference>
<gene>
    <name evidence="14" type="ORF">CVT25_009784</name>
</gene>
<proteinExistence type="inferred from homology"/>
<keyword evidence="3 10" id="KW-0489">Methyltransferase</keyword>
<comment type="subcellular location">
    <subcellularLocation>
        <location evidence="1">Nucleus</location>
    </subcellularLocation>
</comment>
<dbReference type="GO" id="GO:0006346">
    <property type="term" value="P:DNA methylation-dependent constitutive heterochromatin formation"/>
    <property type="evidence" value="ECO:0007669"/>
    <property type="project" value="InterPro"/>
</dbReference>
<dbReference type="EC" id="2.1.1.37" evidence="2"/>
<feature type="domain" description="BAH" evidence="13">
    <location>
        <begin position="407"/>
        <end position="533"/>
    </location>
</feature>
<dbReference type="AlphaFoldDB" id="A0A409X871"/>
<keyword evidence="6" id="KW-0677">Repeat</keyword>
<dbReference type="InterPro" id="IPR022702">
    <property type="entry name" value="Cytosine_MeTrfase1_RFD"/>
</dbReference>
<evidence type="ECO:0000256" key="7">
    <source>
        <dbReference type="ARBA" id="ARBA00023125"/>
    </source>
</evidence>
<dbReference type="Pfam" id="PF01426">
    <property type="entry name" value="BAH"/>
    <property type="match status" value="1"/>
</dbReference>
<dbReference type="GO" id="GO:0003682">
    <property type="term" value="F:chromatin binding"/>
    <property type="evidence" value="ECO:0007669"/>
    <property type="project" value="InterPro"/>
</dbReference>
<dbReference type="InParanoid" id="A0A409X871"/>
<evidence type="ECO:0000256" key="2">
    <source>
        <dbReference type="ARBA" id="ARBA00011975"/>
    </source>
</evidence>
<comment type="caution">
    <text evidence="14">The sequence shown here is derived from an EMBL/GenBank/DDBJ whole genome shotgun (WGS) entry which is preliminary data.</text>
</comment>
<comment type="similarity">
    <text evidence="10 11">Belongs to the class I-like SAM-binding methyltransferase superfamily. C5-methyltransferase family.</text>
</comment>
<dbReference type="InterPro" id="IPR050390">
    <property type="entry name" value="C5-Methyltransferase"/>
</dbReference>
<evidence type="ECO:0000313" key="14">
    <source>
        <dbReference type="EMBL" id="PPQ86962.1"/>
    </source>
</evidence>
<reference evidence="14 15" key="1">
    <citation type="journal article" date="2018" name="Evol. Lett.">
        <title>Horizontal gene cluster transfer increased hallucinogenic mushroom diversity.</title>
        <authorList>
            <person name="Reynolds H.T."/>
            <person name="Vijayakumar V."/>
            <person name="Gluck-Thaler E."/>
            <person name="Korotkin H.B."/>
            <person name="Matheny P.B."/>
            <person name="Slot J.C."/>
        </authorList>
    </citation>
    <scope>NUCLEOTIDE SEQUENCE [LARGE SCALE GENOMIC DNA]</scope>
    <source>
        <strain evidence="14 15">2631</strain>
    </source>
</reference>
<evidence type="ECO:0000256" key="1">
    <source>
        <dbReference type="ARBA" id="ARBA00004123"/>
    </source>
</evidence>
<evidence type="ECO:0000256" key="8">
    <source>
        <dbReference type="ARBA" id="ARBA00023242"/>
    </source>
</evidence>
<dbReference type="GO" id="GO:0003886">
    <property type="term" value="F:DNA (cytosine-5-)-methyltransferase activity"/>
    <property type="evidence" value="ECO:0007669"/>
    <property type="project" value="UniProtKB-EC"/>
</dbReference>
<evidence type="ECO:0000256" key="10">
    <source>
        <dbReference type="PROSITE-ProRule" id="PRU01016"/>
    </source>
</evidence>
<dbReference type="SUPFAM" id="SSF53335">
    <property type="entry name" value="S-adenosyl-L-methionine-dependent methyltransferases"/>
    <property type="match status" value="1"/>
</dbReference>
<dbReference type="GO" id="GO:0003677">
    <property type="term" value="F:DNA binding"/>
    <property type="evidence" value="ECO:0007669"/>
    <property type="project" value="UniProtKB-KW"/>
</dbReference>
<dbReference type="STRING" id="93625.A0A409X871"/>